<comment type="caution">
    <text evidence="3">The sequence shown here is derived from an EMBL/GenBank/DDBJ whole genome shotgun (WGS) entry which is preliminary data.</text>
</comment>
<dbReference type="PANTHER" id="PTHR43736:SF1">
    <property type="entry name" value="DIHYDRONEOPTERIN TRIPHOSPHATE DIPHOSPHATASE"/>
    <property type="match status" value="1"/>
</dbReference>
<name>A0ABY1QJP8_9BACT</name>
<evidence type="ECO:0000313" key="3">
    <source>
        <dbReference type="EMBL" id="SMP71606.1"/>
    </source>
</evidence>
<keyword evidence="4" id="KW-1185">Reference proteome</keyword>
<dbReference type="InterPro" id="IPR000086">
    <property type="entry name" value="NUDIX_hydrolase_dom"/>
</dbReference>
<organism evidence="3 4">
    <name type="scientific">Neorhodopirellula lusitana</name>
    <dbReference type="NCBI Taxonomy" id="445327"/>
    <lineage>
        <taxon>Bacteria</taxon>
        <taxon>Pseudomonadati</taxon>
        <taxon>Planctomycetota</taxon>
        <taxon>Planctomycetia</taxon>
        <taxon>Pirellulales</taxon>
        <taxon>Pirellulaceae</taxon>
        <taxon>Neorhodopirellula</taxon>
    </lineage>
</organism>
<dbReference type="InterPro" id="IPR015797">
    <property type="entry name" value="NUDIX_hydrolase-like_dom_sf"/>
</dbReference>
<dbReference type="CDD" id="cd04681">
    <property type="entry name" value="NUDIX_Hydrolase"/>
    <property type="match status" value="1"/>
</dbReference>
<reference evidence="3 4" key="1">
    <citation type="submission" date="2017-05" db="EMBL/GenBank/DDBJ databases">
        <authorList>
            <person name="Varghese N."/>
            <person name="Submissions S."/>
        </authorList>
    </citation>
    <scope>NUCLEOTIDE SEQUENCE [LARGE SCALE GENOMIC DNA]</scope>
    <source>
        <strain evidence="3 4">DSM 25457</strain>
    </source>
</reference>
<keyword evidence="1" id="KW-0378">Hydrolase</keyword>
<dbReference type="Gene3D" id="3.90.79.10">
    <property type="entry name" value="Nucleoside Triphosphate Pyrophosphohydrolase"/>
    <property type="match status" value="1"/>
</dbReference>
<accession>A0ABY1QJP8</accession>
<protein>
    <submittedName>
        <fullName evidence="3">NUDIX domain-containing protein</fullName>
    </submittedName>
</protein>
<dbReference type="PANTHER" id="PTHR43736">
    <property type="entry name" value="ADP-RIBOSE PYROPHOSPHATASE"/>
    <property type="match status" value="1"/>
</dbReference>
<dbReference type="PROSITE" id="PS51462">
    <property type="entry name" value="NUDIX"/>
    <property type="match status" value="1"/>
</dbReference>
<dbReference type="PRINTS" id="PR00502">
    <property type="entry name" value="NUDIXFAMILY"/>
</dbReference>
<dbReference type="RefSeq" id="WP_283434475.1">
    <property type="nucleotide sequence ID" value="NZ_FXUG01000014.1"/>
</dbReference>
<proteinExistence type="predicted"/>
<dbReference type="SUPFAM" id="SSF55811">
    <property type="entry name" value="Nudix"/>
    <property type="match status" value="1"/>
</dbReference>
<sequence length="185" mass="20449">MSDGNSKVVADSLPFEQVFRFCPRCGHESETVGKIPFRCCECHFSFFFGPVAAVGGLVVNSRNELLLVRRAKDPGKGKWGLPGGFVDRGETVEDALAREVMEETSLVVSDAAFLMTGPNRYAYAGVTADVIDLFYTCNVEDDSQVVLQATELNHYQWCVPGANVLDNMAFDSNRTAVEFWMSRSK</sequence>
<dbReference type="Proteomes" id="UP001158067">
    <property type="component" value="Unassembled WGS sequence"/>
</dbReference>
<dbReference type="Pfam" id="PF00293">
    <property type="entry name" value="NUDIX"/>
    <property type="match status" value="1"/>
</dbReference>
<feature type="domain" description="Nudix hydrolase" evidence="2">
    <location>
        <begin position="49"/>
        <end position="183"/>
    </location>
</feature>
<dbReference type="EMBL" id="FXUG01000014">
    <property type="protein sequence ID" value="SMP71606.1"/>
    <property type="molecule type" value="Genomic_DNA"/>
</dbReference>
<dbReference type="InterPro" id="IPR020476">
    <property type="entry name" value="Nudix_hydrolase"/>
</dbReference>
<evidence type="ECO:0000259" key="2">
    <source>
        <dbReference type="PROSITE" id="PS51462"/>
    </source>
</evidence>
<gene>
    <name evidence="3" type="ORF">SAMN06265222_11483</name>
</gene>
<evidence type="ECO:0000313" key="4">
    <source>
        <dbReference type="Proteomes" id="UP001158067"/>
    </source>
</evidence>
<evidence type="ECO:0000256" key="1">
    <source>
        <dbReference type="ARBA" id="ARBA00022801"/>
    </source>
</evidence>